<dbReference type="GO" id="GO:0008080">
    <property type="term" value="F:N-acetyltransferase activity"/>
    <property type="evidence" value="ECO:0007669"/>
    <property type="project" value="UniProtKB-ARBA"/>
</dbReference>
<dbReference type="PROSITE" id="PS51186">
    <property type="entry name" value="GNAT"/>
    <property type="match status" value="1"/>
</dbReference>
<keyword evidence="2" id="KW-0808">Transferase</keyword>
<dbReference type="InterPro" id="IPR016181">
    <property type="entry name" value="Acyl_CoA_acyltransferase"/>
</dbReference>
<feature type="domain" description="N-acetyltransferase" evidence="4">
    <location>
        <begin position="96"/>
        <end position="252"/>
    </location>
</feature>
<dbReference type="InterPro" id="IPR051016">
    <property type="entry name" value="Diverse_Substrate_AcTransf"/>
</dbReference>
<protein>
    <recommendedName>
        <fullName evidence="4">N-acetyltransferase domain-containing protein</fullName>
    </recommendedName>
</protein>
<dbReference type="Proteomes" id="UP000007110">
    <property type="component" value="Unassembled WGS sequence"/>
</dbReference>
<comment type="similarity">
    <text evidence="1">Belongs to the acetyltransferase family.</text>
</comment>
<dbReference type="SUPFAM" id="SSF55729">
    <property type="entry name" value="Acyl-CoA N-acyltransferases (Nat)"/>
    <property type="match status" value="1"/>
</dbReference>
<evidence type="ECO:0000259" key="4">
    <source>
        <dbReference type="PROSITE" id="PS51186"/>
    </source>
</evidence>
<dbReference type="RefSeq" id="XP_003725283.2">
    <property type="nucleotide sequence ID" value="XM_003725235.3"/>
</dbReference>
<dbReference type="Gene3D" id="3.40.630.30">
    <property type="match status" value="1"/>
</dbReference>
<dbReference type="GeneID" id="100888422"/>
<evidence type="ECO:0000256" key="3">
    <source>
        <dbReference type="ARBA" id="ARBA00023315"/>
    </source>
</evidence>
<dbReference type="AlphaFoldDB" id="A0A7M7GF87"/>
<dbReference type="OMA" id="TIDDCHA"/>
<dbReference type="Pfam" id="PF00583">
    <property type="entry name" value="Acetyltransf_1"/>
    <property type="match status" value="1"/>
</dbReference>
<dbReference type="PANTHER" id="PTHR10545">
    <property type="entry name" value="DIAMINE N-ACETYLTRANSFERASE"/>
    <property type="match status" value="1"/>
</dbReference>
<evidence type="ECO:0000313" key="5">
    <source>
        <dbReference type="EnsemblMetazoa" id="XP_003725283"/>
    </source>
</evidence>
<proteinExistence type="inferred from homology"/>
<reference evidence="5" key="2">
    <citation type="submission" date="2021-01" db="UniProtKB">
        <authorList>
            <consortium name="EnsemblMetazoa"/>
        </authorList>
    </citation>
    <scope>IDENTIFICATION</scope>
</reference>
<dbReference type="KEGG" id="spu:100888422"/>
<keyword evidence="6" id="KW-1185">Reference proteome</keyword>
<dbReference type="PANTHER" id="PTHR10545:SF29">
    <property type="entry name" value="GH14572P-RELATED"/>
    <property type="match status" value="1"/>
</dbReference>
<dbReference type="InterPro" id="IPR000182">
    <property type="entry name" value="GNAT_dom"/>
</dbReference>
<evidence type="ECO:0000256" key="1">
    <source>
        <dbReference type="ARBA" id="ARBA00008694"/>
    </source>
</evidence>
<dbReference type="EnsemblMetazoa" id="XM_003725235">
    <property type="protein sequence ID" value="XP_003725283"/>
    <property type="gene ID" value="LOC100888422"/>
</dbReference>
<keyword evidence="3" id="KW-0012">Acyltransferase</keyword>
<evidence type="ECO:0000313" key="6">
    <source>
        <dbReference type="Proteomes" id="UP000007110"/>
    </source>
</evidence>
<dbReference type="FunFam" id="3.40.630.30:FF:000064">
    <property type="entry name" value="GNAT family acetyltransferase"/>
    <property type="match status" value="1"/>
</dbReference>
<evidence type="ECO:0000256" key="2">
    <source>
        <dbReference type="ARBA" id="ARBA00022679"/>
    </source>
</evidence>
<dbReference type="CDD" id="cd04301">
    <property type="entry name" value="NAT_SF"/>
    <property type="match status" value="1"/>
</dbReference>
<accession>A0A7M7GF87</accession>
<sequence>MYVSRLVRRIAPVFRLCHPGLQRDLDRHGRGMITATSKNEAMIEPCRRPLATSSYQYSPLIKKTLSIKDKRSRPRFAEDRKSTVEPVLAPDEAKGIVLRPSTPEDCRAIYKCLLAHAEWEGCRDLFKITEQDLIRDGFGANPIYQCDVAEAHDESGQTSIIGYGLYTFIFCAWDGRSALWENIFIHPQYRDLGIGSILLHEVTKRMYALGCRTVLGYFDENEIGLKRWYVAEGYESITKKHNFHLYMQSGKKLERYINQDGKNDEYLSKASSRGIHIKSIISKND</sequence>
<name>A0A7M7GF87_STRPU</name>
<organism evidence="5 6">
    <name type="scientific">Strongylocentrotus purpuratus</name>
    <name type="common">Purple sea urchin</name>
    <dbReference type="NCBI Taxonomy" id="7668"/>
    <lineage>
        <taxon>Eukaryota</taxon>
        <taxon>Metazoa</taxon>
        <taxon>Echinodermata</taxon>
        <taxon>Eleutherozoa</taxon>
        <taxon>Echinozoa</taxon>
        <taxon>Echinoidea</taxon>
        <taxon>Euechinoidea</taxon>
        <taxon>Echinacea</taxon>
        <taxon>Camarodonta</taxon>
        <taxon>Echinidea</taxon>
        <taxon>Strongylocentrotidae</taxon>
        <taxon>Strongylocentrotus</taxon>
    </lineage>
</organism>
<reference evidence="6" key="1">
    <citation type="submission" date="2015-02" db="EMBL/GenBank/DDBJ databases">
        <title>Genome sequencing for Strongylocentrotus purpuratus.</title>
        <authorList>
            <person name="Murali S."/>
            <person name="Liu Y."/>
            <person name="Vee V."/>
            <person name="English A."/>
            <person name="Wang M."/>
            <person name="Skinner E."/>
            <person name="Han Y."/>
            <person name="Muzny D.M."/>
            <person name="Worley K.C."/>
            <person name="Gibbs R.A."/>
        </authorList>
    </citation>
    <scope>NUCLEOTIDE SEQUENCE</scope>
</reference>